<dbReference type="RefSeq" id="XP_045955754.1">
    <property type="nucleotide sequence ID" value="XM_046103192.1"/>
</dbReference>
<gene>
    <name evidence="1" type="ORF">BKA67DRAFT_571044</name>
</gene>
<dbReference type="AlphaFoldDB" id="A0A9P8UFY6"/>
<evidence type="ECO:0000313" key="1">
    <source>
        <dbReference type="EMBL" id="KAH6651476.1"/>
    </source>
</evidence>
<comment type="caution">
    <text evidence="1">The sequence shown here is derived from an EMBL/GenBank/DDBJ whole genome shotgun (WGS) entry which is preliminary data.</text>
</comment>
<organism evidence="1 2">
    <name type="scientific">Truncatella angustata</name>
    <dbReference type="NCBI Taxonomy" id="152316"/>
    <lineage>
        <taxon>Eukaryota</taxon>
        <taxon>Fungi</taxon>
        <taxon>Dikarya</taxon>
        <taxon>Ascomycota</taxon>
        <taxon>Pezizomycotina</taxon>
        <taxon>Sordariomycetes</taxon>
        <taxon>Xylariomycetidae</taxon>
        <taxon>Amphisphaeriales</taxon>
        <taxon>Sporocadaceae</taxon>
        <taxon>Truncatella</taxon>
    </lineage>
</organism>
<evidence type="ECO:0000313" key="2">
    <source>
        <dbReference type="Proteomes" id="UP000758603"/>
    </source>
</evidence>
<sequence length="67" mass="7580">MTPIIRHTIRDLILISTNRLPVLEETFLTTLLRYSISKAVLTMQAFTQGCLSDICTKPEIPWATSCI</sequence>
<accession>A0A9P8UFY6</accession>
<dbReference type="Proteomes" id="UP000758603">
    <property type="component" value="Unassembled WGS sequence"/>
</dbReference>
<proteinExistence type="predicted"/>
<dbReference type="EMBL" id="JAGPXC010000006">
    <property type="protein sequence ID" value="KAH6651476.1"/>
    <property type="molecule type" value="Genomic_DNA"/>
</dbReference>
<name>A0A9P8UFY6_9PEZI</name>
<keyword evidence="2" id="KW-1185">Reference proteome</keyword>
<protein>
    <submittedName>
        <fullName evidence="1">Uncharacterized protein</fullName>
    </submittedName>
</protein>
<dbReference type="GeneID" id="70132084"/>
<reference evidence="1" key="1">
    <citation type="journal article" date="2021" name="Nat. Commun.">
        <title>Genetic determinants of endophytism in the Arabidopsis root mycobiome.</title>
        <authorList>
            <person name="Mesny F."/>
            <person name="Miyauchi S."/>
            <person name="Thiergart T."/>
            <person name="Pickel B."/>
            <person name="Atanasova L."/>
            <person name="Karlsson M."/>
            <person name="Huettel B."/>
            <person name="Barry K.W."/>
            <person name="Haridas S."/>
            <person name="Chen C."/>
            <person name="Bauer D."/>
            <person name="Andreopoulos W."/>
            <person name="Pangilinan J."/>
            <person name="LaButti K."/>
            <person name="Riley R."/>
            <person name="Lipzen A."/>
            <person name="Clum A."/>
            <person name="Drula E."/>
            <person name="Henrissat B."/>
            <person name="Kohler A."/>
            <person name="Grigoriev I.V."/>
            <person name="Martin F.M."/>
            <person name="Hacquard S."/>
        </authorList>
    </citation>
    <scope>NUCLEOTIDE SEQUENCE</scope>
    <source>
        <strain evidence="1">MPI-SDFR-AT-0073</strain>
    </source>
</reference>